<dbReference type="eggNOG" id="arCOG01410">
    <property type="taxonomic scope" value="Archaea"/>
</dbReference>
<feature type="domain" description="Glycosyltransferase subfamily 4-like N-terminal" evidence="3">
    <location>
        <begin position="1"/>
        <end position="150"/>
    </location>
</feature>
<dbReference type="CDD" id="cd03801">
    <property type="entry name" value="GT4_PimA-like"/>
    <property type="match status" value="1"/>
</dbReference>
<sequence length="337" mass="38134">MGHDVTVLTSDNGDRKLPRGEHRDGYRVIRHRQMIEPVGNSITPGIVQTLRKEVPKHDIVHLHSHLYFMSNVAAAIARFSDTPVVMTNHGVWSDTAPRWLLNAFNPTVGRFTWGTADRVFCYTETDRDRLRNWNVNTEVRIIPNGIDTDRFAPDPEIDRKKQILFVARLKYNKGAQFLLEAFSTLADEFSDYSIKIVGDGPMREKLPSIAAELGVRDCVSFTGELPNHELPRHYNESELFVLPSLNEGLPRTVLEAMACETPVITSDLEQLGPVVEGAGYTVPTESTEALAERLDDLLGSEERREGFGKTGRKKVIESYSWDDTVRETTEEYYSVIQ</sequence>
<evidence type="ECO:0000313" key="4">
    <source>
        <dbReference type="EMBL" id="ELY37684.1"/>
    </source>
</evidence>
<feature type="compositionally biased region" description="Basic and acidic residues" evidence="1">
    <location>
        <begin position="12"/>
        <end position="21"/>
    </location>
</feature>
<dbReference type="Proteomes" id="UP000011599">
    <property type="component" value="Unassembled WGS sequence"/>
</dbReference>
<evidence type="ECO:0000259" key="3">
    <source>
        <dbReference type="Pfam" id="PF13439"/>
    </source>
</evidence>
<evidence type="ECO:0000313" key="5">
    <source>
        <dbReference type="Proteomes" id="UP000011599"/>
    </source>
</evidence>
<dbReference type="PANTHER" id="PTHR45947">
    <property type="entry name" value="SULFOQUINOVOSYL TRANSFERASE SQD2"/>
    <property type="match status" value="1"/>
</dbReference>
<dbReference type="Gene3D" id="3.40.50.2000">
    <property type="entry name" value="Glycogen Phosphorylase B"/>
    <property type="match status" value="2"/>
</dbReference>
<dbReference type="InterPro" id="IPR028098">
    <property type="entry name" value="Glyco_trans_4-like_N"/>
</dbReference>
<dbReference type="Pfam" id="PF13439">
    <property type="entry name" value="Glyco_transf_4"/>
    <property type="match status" value="1"/>
</dbReference>
<dbReference type="Pfam" id="PF00534">
    <property type="entry name" value="Glycos_transf_1"/>
    <property type="match status" value="1"/>
</dbReference>
<feature type="domain" description="Glycosyl transferase family 1" evidence="2">
    <location>
        <begin position="156"/>
        <end position="313"/>
    </location>
</feature>
<feature type="region of interest" description="Disordered" evidence="1">
    <location>
        <begin position="1"/>
        <end position="21"/>
    </location>
</feature>
<dbReference type="AlphaFoldDB" id="L9VKL6"/>
<evidence type="ECO:0000256" key="1">
    <source>
        <dbReference type="SAM" id="MobiDB-lite"/>
    </source>
</evidence>
<keyword evidence="5" id="KW-1185">Reference proteome</keyword>
<dbReference type="InterPro" id="IPR001296">
    <property type="entry name" value="Glyco_trans_1"/>
</dbReference>
<protein>
    <submittedName>
        <fullName evidence="4">LPS biosynthesis protein</fullName>
    </submittedName>
</protein>
<dbReference type="PANTHER" id="PTHR45947:SF3">
    <property type="entry name" value="SULFOQUINOVOSYL TRANSFERASE SQD2"/>
    <property type="match status" value="1"/>
</dbReference>
<dbReference type="PATRIC" id="fig|1114856.3.peg.3994"/>
<name>L9VKL6_9EURY</name>
<organism evidence="4 5">
    <name type="scientific">Natronorubrum tibetense GA33</name>
    <dbReference type="NCBI Taxonomy" id="1114856"/>
    <lineage>
        <taxon>Archaea</taxon>
        <taxon>Methanobacteriati</taxon>
        <taxon>Methanobacteriota</taxon>
        <taxon>Stenosarchaea group</taxon>
        <taxon>Halobacteria</taxon>
        <taxon>Halobacteriales</taxon>
        <taxon>Natrialbaceae</taxon>
        <taxon>Natronorubrum</taxon>
    </lineage>
</organism>
<gene>
    <name evidence="4" type="ORF">C496_19290</name>
</gene>
<comment type="caution">
    <text evidence="4">The sequence shown here is derived from an EMBL/GenBank/DDBJ whole genome shotgun (WGS) entry which is preliminary data.</text>
</comment>
<dbReference type="InterPro" id="IPR050194">
    <property type="entry name" value="Glycosyltransferase_grp1"/>
</dbReference>
<dbReference type="STRING" id="1114856.GCA_000383975_04147"/>
<proteinExistence type="predicted"/>
<accession>L9VKL6</accession>
<evidence type="ECO:0000259" key="2">
    <source>
        <dbReference type="Pfam" id="PF00534"/>
    </source>
</evidence>
<dbReference type="GO" id="GO:0016757">
    <property type="term" value="F:glycosyltransferase activity"/>
    <property type="evidence" value="ECO:0007669"/>
    <property type="project" value="InterPro"/>
</dbReference>
<dbReference type="SUPFAM" id="SSF53756">
    <property type="entry name" value="UDP-Glycosyltransferase/glycogen phosphorylase"/>
    <property type="match status" value="1"/>
</dbReference>
<reference evidence="4 5" key="1">
    <citation type="journal article" date="2014" name="PLoS Genet.">
        <title>Phylogenetically driven sequencing of extremely halophilic archaea reveals strategies for static and dynamic osmo-response.</title>
        <authorList>
            <person name="Becker E.A."/>
            <person name="Seitzer P.M."/>
            <person name="Tritt A."/>
            <person name="Larsen D."/>
            <person name="Krusor M."/>
            <person name="Yao A.I."/>
            <person name="Wu D."/>
            <person name="Madern D."/>
            <person name="Eisen J.A."/>
            <person name="Darling A.E."/>
            <person name="Facciotti M.T."/>
        </authorList>
    </citation>
    <scope>NUCLEOTIDE SEQUENCE [LARGE SCALE GENOMIC DNA]</scope>
    <source>
        <strain evidence="4 5">GA33</strain>
    </source>
</reference>
<dbReference type="EMBL" id="AOHW01000045">
    <property type="protein sequence ID" value="ELY37684.1"/>
    <property type="molecule type" value="Genomic_DNA"/>
</dbReference>